<evidence type="ECO:0000313" key="3">
    <source>
        <dbReference type="Proteomes" id="UP000737018"/>
    </source>
</evidence>
<gene>
    <name evidence="2" type="ORF">CMV_007225</name>
</gene>
<keyword evidence="3" id="KW-1185">Reference proteome</keyword>
<evidence type="ECO:0000256" key="1">
    <source>
        <dbReference type="SAM" id="MobiDB-lite"/>
    </source>
</evidence>
<proteinExistence type="predicted"/>
<dbReference type="EMBL" id="JRKL02000707">
    <property type="protein sequence ID" value="KAF3968937.1"/>
    <property type="molecule type" value="Genomic_DNA"/>
</dbReference>
<reference evidence="2" key="1">
    <citation type="submission" date="2020-03" db="EMBL/GenBank/DDBJ databases">
        <title>Castanea mollissima Vanexum genome sequencing.</title>
        <authorList>
            <person name="Staton M."/>
        </authorList>
    </citation>
    <scope>NUCLEOTIDE SEQUENCE</scope>
    <source>
        <tissue evidence="2">Leaf</tissue>
    </source>
</reference>
<feature type="region of interest" description="Disordered" evidence="1">
    <location>
        <begin position="1"/>
        <end position="25"/>
    </location>
</feature>
<dbReference type="AlphaFoldDB" id="A0A8J4VSW7"/>
<accession>A0A8J4VSW7</accession>
<organism evidence="2 3">
    <name type="scientific">Castanea mollissima</name>
    <name type="common">Chinese chestnut</name>
    <dbReference type="NCBI Taxonomy" id="60419"/>
    <lineage>
        <taxon>Eukaryota</taxon>
        <taxon>Viridiplantae</taxon>
        <taxon>Streptophyta</taxon>
        <taxon>Embryophyta</taxon>
        <taxon>Tracheophyta</taxon>
        <taxon>Spermatophyta</taxon>
        <taxon>Magnoliopsida</taxon>
        <taxon>eudicotyledons</taxon>
        <taxon>Gunneridae</taxon>
        <taxon>Pentapetalae</taxon>
        <taxon>rosids</taxon>
        <taxon>fabids</taxon>
        <taxon>Fagales</taxon>
        <taxon>Fagaceae</taxon>
        <taxon>Castanea</taxon>
    </lineage>
</organism>
<protein>
    <submittedName>
        <fullName evidence="2">Uncharacterized protein</fullName>
    </submittedName>
</protein>
<name>A0A8J4VSW7_9ROSI</name>
<sequence length="99" mass="11264">MTITNISDPLPSIERKTRPAKKNEERLRSVLRGGKVQGAEVAVADLCRLEVESCALVCFDAFEAKKDLFWNRVFCAFSYKEIFFSFLVPERGSHLIHSV</sequence>
<comment type="caution">
    <text evidence="2">The sequence shown here is derived from an EMBL/GenBank/DDBJ whole genome shotgun (WGS) entry which is preliminary data.</text>
</comment>
<evidence type="ECO:0000313" key="2">
    <source>
        <dbReference type="EMBL" id="KAF3968937.1"/>
    </source>
</evidence>
<dbReference type="Proteomes" id="UP000737018">
    <property type="component" value="Unassembled WGS sequence"/>
</dbReference>
<feature type="compositionally biased region" description="Basic and acidic residues" evidence="1">
    <location>
        <begin position="13"/>
        <end position="25"/>
    </location>
</feature>